<reference evidence="1" key="1">
    <citation type="submission" date="2021-01" db="EMBL/GenBank/DDBJ databases">
        <authorList>
            <consortium name="Genoscope - CEA"/>
            <person name="William W."/>
        </authorList>
    </citation>
    <scope>NUCLEOTIDE SEQUENCE</scope>
</reference>
<gene>
    <name evidence="1" type="ORF">PSON_ATCC_30995.1.T1070077</name>
</gene>
<proteinExistence type="predicted"/>
<comment type="caution">
    <text evidence="1">The sequence shown here is derived from an EMBL/GenBank/DDBJ whole genome shotgun (WGS) entry which is preliminary data.</text>
</comment>
<dbReference type="AlphaFoldDB" id="A0A8S1QIC1"/>
<keyword evidence="2" id="KW-1185">Reference proteome</keyword>
<sequence>MSEIHQKYYYFILTSKFSQLRIFNKKNKNDKNYKQKKFFQRLYIIKLLIEKFNRVKILQNSNAQFRIQFMILEKLQIKSH</sequence>
<evidence type="ECO:0000313" key="2">
    <source>
        <dbReference type="Proteomes" id="UP000692954"/>
    </source>
</evidence>
<protein>
    <submittedName>
        <fullName evidence="1">Uncharacterized protein</fullName>
    </submittedName>
</protein>
<accession>A0A8S1QIC1</accession>
<evidence type="ECO:0000313" key="1">
    <source>
        <dbReference type="EMBL" id="CAD8114974.1"/>
    </source>
</evidence>
<dbReference type="EMBL" id="CAJJDN010000107">
    <property type="protein sequence ID" value="CAD8114974.1"/>
    <property type="molecule type" value="Genomic_DNA"/>
</dbReference>
<organism evidence="1 2">
    <name type="scientific">Paramecium sonneborni</name>
    <dbReference type="NCBI Taxonomy" id="65129"/>
    <lineage>
        <taxon>Eukaryota</taxon>
        <taxon>Sar</taxon>
        <taxon>Alveolata</taxon>
        <taxon>Ciliophora</taxon>
        <taxon>Intramacronucleata</taxon>
        <taxon>Oligohymenophorea</taxon>
        <taxon>Peniculida</taxon>
        <taxon>Parameciidae</taxon>
        <taxon>Paramecium</taxon>
    </lineage>
</organism>
<name>A0A8S1QIC1_9CILI</name>
<dbReference type="Proteomes" id="UP000692954">
    <property type="component" value="Unassembled WGS sequence"/>
</dbReference>